<accession>A0A4P9ZSL9</accession>
<protein>
    <submittedName>
        <fullName evidence="1">Uncharacterized protein</fullName>
    </submittedName>
</protein>
<dbReference type="EMBL" id="ML002646">
    <property type="protein sequence ID" value="RKP36483.1"/>
    <property type="molecule type" value="Genomic_DNA"/>
</dbReference>
<dbReference type="AlphaFoldDB" id="A0A4P9ZSL9"/>
<keyword evidence="2" id="KW-1185">Reference proteome</keyword>
<reference evidence="2" key="1">
    <citation type="journal article" date="2018" name="Nat. Microbiol.">
        <title>Leveraging single-cell genomics to expand the fungal tree of life.</title>
        <authorList>
            <person name="Ahrendt S.R."/>
            <person name="Quandt C.A."/>
            <person name="Ciobanu D."/>
            <person name="Clum A."/>
            <person name="Salamov A."/>
            <person name="Andreopoulos B."/>
            <person name="Cheng J.F."/>
            <person name="Woyke T."/>
            <person name="Pelin A."/>
            <person name="Henrissat B."/>
            <person name="Reynolds N.K."/>
            <person name="Benny G.L."/>
            <person name="Smith M.E."/>
            <person name="James T.Y."/>
            <person name="Grigoriev I.V."/>
        </authorList>
    </citation>
    <scope>NUCLEOTIDE SEQUENCE [LARGE SCALE GENOMIC DNA]</scope>
    <source>
        <strain evidence="2">RSA 468</strain>
    </source>
</reference>
<name>A0A4P9ZSL9_9FUNG</name>
<evidence type="ECO:0000313" key="2">
    <source>
        <dbReference type="Proteomes" id="UP000268162"/>
    </source>
</evidence>
<proteinExistence type="predicted"/>
<evidence type="ECO:0000313" key="1">
    <source>
        <dbReference type="EMBL" id="RKP36483.1"/>
    </source>
</evidence>
<gene>
    <name evidence="1" type="ORF">BJ085DRAFT_32265</name>
</gene>
<sequence length="191" mass="20879">MDADFLTIASSILDQIDQELAVSRKRVITDAFGRMDVVDDSGMAETLQVLNSEIGETLESSVLPSKGPSASKVAATRAREFACPTEHETCSGYQKILLSGDNIHQPFLSVVEELSTIRHFTANTANNLDNQREVTIAATTTPIADQGGGANNYTAPPPFRMDLSASIDHCDDEEMGTYRAIKEQLWQPFVR</sequence>
<organism evidence="1 2">
    <name type="scientific">Dimargaris cristalligena</name>
    <dbReference type="NCBI Taxonomy" id="215637"/>
    <lineage>
        <taxon>Eukaryota</taxon>
        <taxon>Fungi</taxon>
        <taxon>Fungi incertae sedis</taxon>
        <taxon>Zoopagomycota</taxon>
        <taxon>Kickxellomycotina</taxon>
        <taxon>Dimargaritomycetes</taxon>
        <taxon>Dimargaritales</taxon>
        <taxon>Dimargaritaceae</taxon>
        <taxon>Dimargaris</taxon>
    </lineage>
</organism>
<dbReference type="Proteomes" id="UP000268162">
    <property type="component" value="Unassembled WGS sequence"/>
</dbReference>